<evidence type="ECO:0000313" key="3">
    <source>
        <dbReference type="EMBL" id="KAL3757447.1"/>
    </source>
</evidence>
<name>A0ABD3M5K4_9STRA</name>
<feature type="domain" description="N-acetyltransferase" evidence="2">
    <location>
        <begin position="91"/>
        <end position="263"/>
    </location>
</feature>
<organism evidence="3 4">
    <name type="scientific">Discostella pseudostelligera</name>
    <dbReference type="NCBI Taxonomy" id="259834"/>
    <lineage>
        <taxon>Eukaryota</taxon>
        <taxon>Sar</taxon>
        <taxon>Stramenopiles</taxon>
        <taxon>Ochrophyta</taxon>
        <taxon>Bacillariophyta</taxon>
        <taxon>Coscinodiscophyceae</taxon>
        <taxon>Thalassiosirophycidae</taxon>
        <taxon>Stephanodiscales</taxon>
        <taxon>Stephanodiscaceae</taxon>
        <taxon>Discostella</taxon>
    </lineage>
</organism>
<dbReference type="Gene3D" id="3.40.630.30">
    <property type="match status" value="1"/>
</dbReference>
<dbReference type="AlphaFoldDB" id="A0ABD3M5K4"/>
<sequence length="267" mass="29151">MTPYPSSSSRVRRSHSLMTSPLVQTILLVLLMQPTSPAHCFSLQPANTNSILRPSSRSTSALFTTTTITIPSSITGQQLTSTQQKQYQHKVTIRQASLPNDLSAIQSCRRSAYPNKNIDTLLSAAKSFCNADQIQRPGYVCFIATTTTIKDTTTTSTNSNAAAEGGEVVLGTADYNTNTGVVNNVYVREYARKNGLAELMMQEVESYHTNSSNGEKRRPLKLTVSSSNIPAISLYKKMGFEARGANGLLDGLSSAMPMFNFLMEMEK</sequence>
<feature type="signal peptide" evidence="1">
    <location>
        <begin position="1"/>
        <end position="40"/>
    </location>
</feature>
<reference evidence="3 4" key="1">
    <citation type="submission" date="2024-10" db="EMBL/GenBank/DDBJ databases">
        <title>Updated reference genomes for cyclostephanoid diatoms.</title>
        <authorList>
            <person name="Roberts W.R."/>
            <person name="Alverson A.J."/>
        </authorList>
    </citation>
    <scope>NUCLEOTIDE SEQUENCE [LARGE SCALE GENOMIC DNA]</scope>
    <source>
        <strain evidence="3 4">AJA232-27</strain>
    </source>
</reference>
<gene>
    <name evidence="3" type="ORF">ACHAWU_006654</name>
</gene>
<evidence type="ECO:0000256" key="1">
    <source>
        <dbReference type="SAM" id="SignalP"/>
    </source>
</evidence>
<accession>A0ABD3M5K4</accession>
<protein>
    <recommendedName>
        <fullName evidence="2">N-acetyltransferase domain-containing protein</fullName>
    </recommendedName>
</protein>
<dbReference type="SUPFAM" id="SSF55729">
    <property type="entry name" value="Acyl-CoA N-acyltransferases (Nat)"/>
    <property type="match status" value="1"/>
</dbReference>
<dbReference type="Proteomes" id="UP001530293">
    <property type="component" value="Unassembled WGS sequence"/>
</dbReference>
<evidence type="ECO:0000313" key="4">
    <source>
        <dbReference type="Proteomes" id="UP001530293"/>
    </source>
</evidence>
<dbReference type="EMBL" id="JALLBG020000265">
    <property type="protein sequence ID" value="KAL3757447.1"/>
    <property type="molecule type" value="Genomic_DNA"/>
</dbReference>
<dbReference type="InterPro" id="IPR000182">
    <property type="entry name" value="GNAT_dom"/>
</dbReference>
<feature type="chain" id="PRO_5044881141" description="N-acetyltransferase domain-containing protein" evidence="1">
    <location>
        <begin position="41"/>
        <end position="267"/>
    </location>
</feature>
<evidence type="ECO:0000259" key="2">
    <source>
        <dbReference type="PROSITE" id="PS51186"/>
    </source>
</evidence>
<dbReference type="Pfam" id="PF13673">
    <property type="entry name" value="Acetyltransf_10"/>
    <property type="match status" value="1"/>
</dbReference>
<dbReference type="InterPro" id="IPR016181">
    <property type="entry name" value="Acyl_CoA_acyltransferase"/>
</dbReference>
<keyword evidence="4" id="KW-1185">Reference proteome</keyword>
<dbReference type="PROSITE" id="PS51186">
    <property type="entry name" value="GNAT"/>
    <property type="match status" value="1"/>
</dbReference>
<proteinExistence type="predicted"/>
<comment type="caution">
    <text evidence="3">The sequence shown here is derived from an EMBL/GenBank/DDBJ whole genome shotgun (WGS) entry which is preliminary data.</text>
</comment>
<keyword evidence="1" id="KW-0732">Signal</keyword>